<feature type="compositionally biased region" description="Polar residues" evidence="2">
    <location>
        <begin position="395"/>
        <end position="413"/>
    </location>
</feature>
<evidence type="ECO:0000256" key="3">
    <source>
        <dbReference type="SAM" id="SignalP"/>
    </source>
</evidence>
<keyword evidence="1 3" id="KW-0732">Signal</keyword>
<evidence type="ECO:0000313" key="5">
    <source>
        <dbReference type="Proteomes" id="UP000442109"/>
    </source>
</evidence>
<dbReference type="Proteomes" id="UP000442109">
    <property type="component" value="Unassembled WGS sequence"/>
</dbReference>
<gene>
    <name evidence="4" type="ORF">GB996_03930</name>
</gene>
<protein>
    <submittedName>
        <fullName evidence="4">Iron ABC transporter substrate-binding protein</fullName>
    </submittedName>
</protein>
<organism evidence="4 5">
    <name type="scientific">Psychrobacter sanguinis</name>
    <dbReference type="NCBI Taxonomy" id="861445"/>
    <lineage>
        <taxon>Bacteria</taxon>
        <taxon>Pseudomonadati</taxon>
        <taxon>Pseudomonadota</taxon>
        <taxon>Gammaproteobacteria</taxon>
        <taxon>Moraxellales</taxon>
        <taxon>Moraxellaceae</taxon>
        <taxon>Psychrobacter</taxon>
    </lineage>
</organism>
<dbReference type="PROSITE" id="PS51257">
    <property type="entry name" value="PROKAR_LIPOPROTEIN"/>
    <property type="match status" value="1"/>
</dbReference>
<dbReference type="SUPFAM" id="SSF53850">
    <property type="entry name" value="Periplasmic binding protein-like II"/>
    <property type="match status" value="1"/>
</dbReference>
<feature type="chain" id="PRO_5032885857" evidence="3">
    <location>
        <begin position="23"/>
        <end position="430"/>
    </location>
</feature>
<comment type="caution">
    <text evidence="4">The sequence shown here is derived from an EMBL/GenBank/DDBJ whole genome shotgun (WGS) entry which is preliminary data.</text>
</comment>
<feature type="signal peptide" evidence="3">
    <location>
        <begin position="1"/>
        <end position="22"/>
    </location>
</feature>
<evidence type="ECO:0000256" key="2">
    <source>
        <dbReference type="SAM" id="MobiDB-lite"/>
    </source>
</evidence>
<dbReference type="AlphaFoldDB" id="A0A844LZ02"/>
<sequence length="430" mass="47616">MLNPVRASLPIFAKATLALMVAAVSLTGLVGCSSRSDTDTAQDKKEQPLMSQERFQVGTDLDIAMLKPLSDAYKQETGISIEWVPVDRQVFTIHFDEEPPLHFDVQLPKGVDMLMMHSAYSLADANASHVLQPVGSEKLTTRVPAQYKDPQGHWFGVAKYARTLVYNRNKVNEPELINYAGLAAKKWYGRLCMTDIYSPENQAIAKMMMSYRGTKLTPEILANWQTNMGRPSASNEDILKNIEQGRCDVGIVDSDVFWHHAKTHPDTPIRLMWANQINRGTLTNTISIGMIDEGEEVGQALRFMEWLVSDRGQALLAFYTSAFPVVDIKDDSINMQALRPEWTEFEPDLTALPDIIANHSKIEPLKMEPEPVLEDKAGAAASTKDNSEAEAAVQNDLTQASKQAALQRTQAAQSEAAGGTTPPIVMQNVE</sequence>
<reference evidence="4 5" key="1">
    <citation type="journal article" date="2019" name="PLoS ONE">
        <title>Pup mortality in New Zealand sea lions (Phocarctos hookeri) at Enderby Island, Auckland Islands, 2013-18.</title>
        <authorList>
            <person name="Michael S.A."/>
            <person name="Hayman D.T.S."/>
            <person name="Gray R."/>
            <person name="Zhang J."/>
            <person name="Rogers L."/>
            <person name="Roe W.D."/>
        </authorList>
    </citation>
    <scope>NUCLEOTIDE SEQUENCE [LARGE SCALE GENOMIC DNA]</scope>
    <source>
        <strain evidence="4 5">SM868</strain>
    </source>
</reference>
<dbReference type="EMBL" id="WFKQ01000002">
    <property type="protein sequence ID" value="MUG31939.1"/>
    <property type="molecule type" value="Genomic_DNA"/>
</dbReference>
<feature type="region of interest" description="Disordered" evidence="2">
    <location>
        <begin position="377"/>
        <end position="430"/>
    </location>
</feature>
<dbReference type="GO" id="GO:0030288">
    <property type="term" value="C:outer membrane-bounded periplasmic space"/>
    <property type="evidence" value="ECO:0007669"/>
    <property type="project" value="TreeGrafter"/>
</dbReference>
<proteinExistence type="predicted"/>
<dbReference type="PANTHER" id="PTHR30006:SF15">
    <property type="entry name" value="IRON-UTILIZATION PERIPLASMIC PROTEIN"/>
    <property type="match status" value="1"/>
</dbReference>
<dbReference type="PANTHER" id="PTHR30006">
    <property type="entry name" value="THIAMINE-BINDING PERIPLASMIC PROTEIN-RELATED"/>
    <property type="match status" value="1"/>
</dbReference>
<dbReference type="RefSeq" id="WP_110816381.1">
    <property type="nucleotide sequence ID" value="NZ_WFKQ01000002.1"/>
</dbReference>
<evidence type="ECO:0000256" key="1">
    <source>
        <dbReference type="ARBA" id="ARBA00022729"/>
    </source>
</evidence>
<dbReference type="Gene3D" id="3.40.190.10">
    <property type="entry name" value="Periplasmic binding protein-like II"/>
    <property type="match status" value="2"/>
</dbReference>
<evidence type="ECO:0000313" key="4">
    <source>
        <dbReference type="EMBL" id="MUG31939.1"/>
    </source>
</evidence>
<accession>A0A844LZ02</accession>
<name>A0A844LZ02_9GAMM</name>
<dbReference type="OrthoDB" id="366726at2"/>
<keyword evidence="5" id="KW-1185">Reference proteome</keyword>